<organism evidence="1 2">
    <name type="scientific">Avena sativa</name>
    <name type="common">Oat</name>
    <dbReference type="NCBI Taxonomy" id="4498"/>
    <lineage>
        <taxon>Eukaryota</taxon>
        <taxon>Viridiplantae</taxon>
        <taxon>Streptophyta</taxon>
        <taxon>Embryophyta</taxon>
        <taxon>Tracheophyta</taxon>
        <taxon>Spermatophyta</taxon>
        <taxon>Magnoliopsida</taxon>
        <taxon>Liliopsida</taxon>
        <taxon>Poales</taxon>
        <taxon>Poaceae</taxon>
        <taxon>BOP clade</taxon>
        <taxon>Pooideae</taxon>
        <taxon>Poodae</taxon>
        <taxon>Poeae</taxon>
        <taxon>Poeae Chloroplast Group 1 (Aveneae type)</taxon>
        <taxon>Aveninae</taxon>
        <taxon>Avena</taxon>
    </lineage>
</organism>
<evidence type="ECO:0000313" key="2">
    <source>
        <dbReference type="Proteomes" id="UP001732700"/>
    </source>
</evidence>
<name>A0ACD5TSB7_AVESA</name>
<protein>
    <submittedName>
        <fullName evidence="1">Uncharacterized protein</fullName>
    </submittedName>
</protein>
<sequence length="524" mass="59206">MAGIHFINTIYTSKSERVSQLNISIPLQFSLSLKFLGSMEIVLSAAAGDLVSRFFSFLISRYSGAACSEETEHADVERLQQLLLRAHMVVEEADGRYITNSGMLLQLKMLAKAVYHGYHVLDTFKCNQLIKADSKEVMSIGLFTSYLGTPVKRFRPNAGIPNNKVGSGCGLQDALLKLETAISNITEFVILLGGCEPMFRRPYDTYLYVDNCMFGRHTEKQHVMNFLLQHNPPGSPSVLPIIGGYLVGKKTLVAHVCNHEKVHSYFSSIVHLNGDNFRRVDNGCTSGRTLFVVKFVSDVDDEEWKCFYRAVTSISAESKVIIISRIESLIRYGSVKPIHLTRLHDEEYSYLFRTLAFGSARAEDHPKLTLLAGEFIKLFGGSFVEAYSVTDGLRSNLNLQFWVSMLKKYKSVTKSNLSVFGEHLSHRFRKRCPVDFTNFLPSPAAPLYLMPPRTEAEVSERKLPKIRIGDIIMNPSLRPKGDFDLVTWESQIPPYTEFCYHVPSCAQRQPKTTLRRKRDPTICL</sequence>
<evidence type="ECO:0000313" key="1">
    <source>
        <dbReference type="EnsemblPlants" id="AVESA.00010b.r2.1CG0119540.1.CDS.1"/>
    </source>
</evidence>
<dbReference type="EnsemblPlants" id="AVESA.00010b.r2.1CG0119540.1">
    <property type="protein sequence ID" value="AVESA.00010b.r2.1CG0119540.1.CDS.1"/>
    <property type="gene ID" value="AVESA.00010b.r2.1CG0119540"/>
</dbReference>
<dbReference type="Proteomes" id="UP001732700">
    <property type="component" value="Chromosome 1C"/>
</dbReference>
<accession>A0ACD5TSB7</accession>
<keyword evidence="2" id="KW-1185">Reference proteome</keyword>
<reference evidence="1" key="1">
    <citation type="submission" date="2021-05" db="EMBL/GenBank/DDBJ databases">
        <authorList>
            <person name="Scholz U."/>
            <person name="Mascher M."/>
            <person name="Fiebig A."/>
        </authorList>
    </citation>
    <scope>NUCLEOTIDE SEQUENCE [LARGE SCALE GENOMIC DNA]</scope>
</reference>
<proteinExistence type="predicted"/>
<reference evidence="1" key="2">
    <citation type="submission" date="2025-09" db="UniProtKB">
        <authorList>
            <consortium name="EnsemblPlants"/>
        </authorList>
    </citation>
    <scope>IDENTIFICATION</scope>
</reference>